<accession>A0A6P1TGX6</accession>
<dbReference type="SMART" id="SM00530">
    <property type="entry name" value="HTH_XRE"/>
    <property type="match status" value="1"/>
</dbReference>
<feature type="domain" description="HTH cro/C1-type" evidence="3">
    <location>
        <begin position="6"/>
        <end position="60"/>
    </location>
</feature>
<dbReference type="KEGG" id="anr:Ana3638_01055"/>
<dbReference type="InterPro" id="IPR001387">
    <property type="entry name" value="Cro/C1-type_HTH"/>
</dbReference>
<sequence>MFSENLKALRKTKGLSQEELAVRLNVVRQTISKWEKGLSVPDADMLIRIAEVFEVSVSEILGAKIDNENNINIIAEQLSRINEQLAIRNHRWHRIWKMFIIIIGVIIAVNIILAIIGFISYNTLKMDKQTTVTTESEIIGQE</sequence>
<keyword evidence="2" id="KW-0472">Membrane</keyword>
<dbReference type="Pfam" id="PF01381">
    <property type="entry name" value="HTH_3"/>
    <property type="match status" value="1"/>
</dbReference>
<dbReference type="GO" id="GO:0003677">
    <property type="term" value="F:DNA binding"/>
    <property type="evidence" value="ECO:0007669"/>
    <property type="project" value="UniProtKB-KW"/>
</dbReference>
<dbReference type="InterPro" id="IPR010982">
    <property type="entry name" value="Lambda_DNA-bd_dom_sf"/>
</dbReference>
<keyword evidence="5" id="KW-1185">Reference proteome</keyword>
<evidence type="ECO:0000256" key="1">
    <source>
        <dbReference type="ARBA" id="ARBA00023125"/>
    </source>
</evidence>
<gene>
    <name evidence="4" type="ORF">Ana3638_01055</name>
</gene>
<dbReference type="CDD" id="cd00093">
    <property type="entry name" value="HTH_XRE"/>
    <property type="match status" value="1"/>
</dbReference>
<dbReference type="PROSITE" id="PS50943">
    <property type="entry name" value="HTH_CROC1"/>
    <property type="match status" value="1"/>
</dbReference>
<proteinExistence type="predicted"/>
<keyword evidence="2" id="KW-1133">Transmembrane helix</keyword>
<evidence type="ECO:0000313" key="5">
    <source>
        <dbReference type="Proteomes" id="UP000464314"/>
    </source>
</evidence>
<keyword evidence="1" id="KW-0238">DNA-binding</keyword>
<evidence type="ECO:0000313" key="4">
    <source>
        <dbReference type="EMBL" id="QHQ59557.1"/>
    </source>
</evidence>
<dbReference type="Proteomes" id="UP000464314">
    <property type="component" value="Chromosome"/>
</dbReference>
<dbReference type="SUPFAM" id="SSF47413">
    <property type="entry name" value="lambda repressor-like DNA-binding domains"/>
    <property type="match status" value="1"/>
</dbReference>
<dbReference type="EMBL" id="CP048000">
    <property type="protein sequence ID" value="QHQ59557.1"/>
    <property type="molecule type" value="Genomic_DNA"/>
</dbReference>
<dbReference type="RefSeq" id="WP_161836242.1">
    <property type="nucleotide sequence ID" value="NZ_CP048000.1"/>
</dbReference>
<dbReference type="AlphaFoldDB" id="A0A6P1TGX6"/>
<feature type="transmembrane region" description="Helical" evidence="2">
    <location>
        <begin position="98"/>
        <end position="121"/>
    </location>
</feature>
<dbReference type="PANTHER" id="PTHR46558">
    <property type="entry name" value="TRACRIPTIONAL REGULATORY PROTEIN-RELATED-RELATED"/>
    <property type="match status" value="1"/>
</dbReference>
<dbReference type="Gene3D" id="1.10.260.40">
    <property type="entry name" value="lambda repressor-like DNA-binding domains"/>
    <property type="match status" value="1"/>
</dbReference>
<dbReference type="PANTHER" id="PTHR46558:SF3">
    <property type="entry name" value="TRANSCRIPTIONAL REGULATOR"/>
    <property type="match status" value="1"/>
</dbReference>
<organism evidence="4 5">
    <name type="scientific">Anaerocolumna sedimenticola</name>
    <dbReference type="NCBI Taxonomy" id="2696063"/>
    <lineage>
        <taxon>Bacteria</taxon>
        <taxon>Bacillati</taxon>
        <taxon>Bacillota</taxon>
        <taxon>Clostridia</taxon>
        <taxon>Lachnospirales</taxon>
        <taxon>Lachnospiraceae</taxon>
        <taxon>Anaerocolumna</taxon>
    </lineage>
</organism>
<keyword evidence="2" id="KW-0812">Transmembrane</keyword>
<reference evidence="4 5" key="1">
    <citation type="submission" date="2020-01" db="EMBL/GenBank/DDBJ databases">
        <title>Genome analysis of Anaerocolumna sp. CBA3638.</title>
        <authorList>
            <person name="Kim J."/>
            <person name="Roh S.W."/>
        </authorList>
    </citation>
    <scope>NUCLEOTIDE SEQUENCE [LARGE SCALE GENOMIC DNA]</scope>
    <source>
        <strain evidence="4 5">CBA3638</strain>
    </source>
</reference>
<name>A0A6P1TGX6_9FIRM</name>
<evidence type="ECO:0000256" key="2">
    <source>
        <dbReference type="SAM" id="Phobius"/>
    </source>
</evidence>
<evidence type="ECO:0000259" key="3">
    <source>
        <dbReference type="PROSITE" id="PS50943"/>
    </source>
</evidence>
<protein>
    <submittedName>
        <fullName evidence="4">Helix-turn-helix domain-containing protein</fullName>
    </submittedName>
</protein>